<dbReference type="GO" id="GO:0005829">
    <property type="term" value="C:cytosol"/>
    <property type="evidence" value="ECO:0007669"/>
    <property type="project" value="TreeGrafter"/>
</dbReference>
<feature type="domain" description="RAE1/2" evidence="2">
    <location>
        <begin position="113"/>
        <end position="237"/>
    </location>
</feature>
<dbReference type="PRINTS" id="PR00891">
    <property type="entry name" value="RABGDIREP"/>
</dbReference>
<dbReference type="Pfam" id="PF00996">
    <property type="entry name" value="GDI"/>
    <property type="match status" value="1"/>
</dbReference>
<evidence type="ECO:0000256" key="1">
    <source>
        <dbReference type="ARBA" id="ARBA00005593"/>
    </source>
</evidence>
<proteinExistence type="inferred from homology"/>
<name>A0A085LRZ4_9BILA</name>
<dbReference type="GO" id="GO:0005968">
    <property type="term" value="C:Rab-protein geranylgeranyltransferase complex"/>
    <property type="evidence" value="ECO:0007669"/>
    <property type="project" value="TreeGrafter"/>
</dbReference>
<dbReference type="Proteomes" id="UP000030764">
    <property type="component" value="Unassembled WGS sequence"/>
</dbReference>
<dbReference type="AlphaFoldDB" id="A0A085LRZ4"/>
<protein>
    <recommendedName>
        <fullName evidence="2">RAE1/2 domain-containing protein</fullName>
    </recommendedName>
</protein>
<evidence type="ECO:0000259" key="2">
    <source>
        <dbReference type="Pfam" id="PF22603"/>
    </source>
</evidence>
<dbReference type="GO" id="GO:0007264">
    <property type="term" value="P:small GTPase-mediated signal transduction"/>
    <property type="evidence" value="ECO:0007669"/>
    <property type="project" value="InterPro"/>
</dbReference>
<accession>A0A085LRZ4</accession>
<comment type="similarity">
    <text evidence="1">Belongs to the Rab GDI family.</text>
</comment>
<organism evidence="3 4">
    <name type="scientific">Trichuris suis</name>
    <name type="common">pig whipworm</name>
    <dbReference type="NCBI Taxonomy" id="68888"/>
    <lineage>
        <taxon>Eukaryota</taxon>
        <taxon>Metazoa</taxon>
        <taxon>Ecdysozoa</taxon>
        <taxon>Nematoda</taxon>
        <taxon>Enoplea</taxon>
        <taxon>Dorylaimia</taxon>
        <taxon>Trichinellida</taxon>
        <taxon>Trichuridae</taxon>
        <taxon>Trichuris</taxon>
    </lineage>
</organism>
<dbReference type="Pfam" id="PF22603">
    <property type="entry name" value="RAE1_2_domI_C"/>
    <property type="match status" value="1"/>
</dbReference>
<dbReference type="SUPFAM" id="SSF54373">
    <property type="entry name" value="FAD-linked reductases, C-terminal domain"/>
    <property type="match status" value="1"/>
</dbReference>
<gene>
    <name evidence="3" type="ORF">M513_11418</name>
</gene>
<dbReference type="PANTHER" id="PTHR11787">
    <property type="entry name" value="RAB GDP-DISSOCIATION INHIBITOR"/>
    <property type="match status" value="1"/>
</dbReference>
<sequence length="429" mass="48396">MGYPGMTTEEFFLTVKKFMKSSGVFGCQTSFLWPLYGCGDLAQAFSRSCAVYGGVYCLRCPVQAWLTHEESGNVRAIVAHGKRIDCKYLVSSVEYIPRRLRRKLILKDDESFCRAILLTDSSLMPDVKSHVSLLNYLPGEGKQRVLVLETGYSALVSPPDIYIVYLWATEPSVESEHAIRSFVAKFFVMCDKESKPPPYERKPRVLWSAFYNHRCVKVANLVERTSCKNVIVTTPPGSEWDMDSIIRKVEGEFFQCLPGGPFFSQENLPPEAGPEVKMEEVFPTLRGGQMAGGQMFGGQKTVFRHSMMAKNGLIRCFAQLFTRDEVGPNVTDLLSFVVLEVPFLANDLRKKLAVAAGGMFHYGRCLNRFVHRRLRLCFSGPSLAFCFFSLEVRKRIVVMVKAAEVLAESLRQTVARFSIYDAEQLHNTS</sequence>
<dbReference type="GO" id="GO:0016192">
    <property type="term" value="P:vesicle-mediated transport"/>
    <property type="evidence" value="ECO:0007669"/>
    <property type="project" value="TreeGrafter"/>
</dbReference>
<dbReference type="GO" id="GO:0005634">
    <property type="term" value="C:nucleus"/>
    <property type="evidence" value="ECO:0007669"/>
    <property type="project" value="TreeGrafter"/>
</dbReference>
<dbReference type="InterPro" id="IPR018203">
    <property type="entry name" value="GDP_dissociation_inhibitor"/>
</dbReference>
<reference evidence="3 4" key="1">
    <citation type="journal article" date="2014" name="Nat. Genet.">
        <title>Genome and transcriptome of the porcine whipworm Trichuris suis.</title>
        <authorList>
            <person name="Jex A.R."/>
            <person name="Nejsum P."/>
            <person name="Schwarz E.M."/>
            <person name="Hu L."/>
            <person name="Young N.D."/>
            <person name="Hall R.S."/>
            <person name="Korhonen P.K."/>
            <person name="Liao S."/>
            <person name="Thamsborg S."/>
            <person name="Xia J."/>
            <person name="Xu P."/>
            <person name="Wang S."/>
            <person name="Scheerlinck J.P."/>
            <person name="Hofmann A."/>
            <person name="Sternberg P.W."/>
            <person name="Wang J."/>
            <person name="Gasser R.B."/>
        </authorList>
    </citation>
    <scope>NUCLEOTIDE SEQUENCE [LARGE SCALE GENOMIC DNA]</scope>
    <source>
        <strain evidence="3">DCEP-RM93M</strain>
    </source>
</reference>
<dbReference type="InterPro" id="IPR036188">
    <property type="entry name" value="FAD/NAD-bd_sf"/>
</dbReference>
<dbReference type="EMBL" id="KL363316">
    <property type="protein sequence ID" value="KFD47740.1"/>
    <property type="molecule type" value="Genomic_DNA"/>
</dbReference>
<dbReference type="GO" id="GO:0005092">
    <property type="term" value="F:GDP-dissociation inhibitor activity"/>
    <property type="evidence" value="ECO:0007669"/>
    <property type="project" value="InterPro"/>
</dbReference>
<dbReference type="Gene3D" id="3.50.50.60">
    <property type="entry name" value="FAD/NAD(P)-binding domain"/>
    <property type="match status" value="1"/>
</dbReference>
<dbReference type="SUPFAM" id="SSF51905">
    <property type="entry name" value="FAD/NAD(P)-binding domain"/>
    <property type="match status" value="1"/>
</dbReference>
<evidence type="ECO:0000313" key="4">
    <source>
        <dbReference type="Proteomes" id="UP000030764"/>
    </source>
</evidence>
<dbReference type="PANTHER" id="PTHR11787:SF4">
    <property type="entry name" value="CHM, RAB ESCORT PROTEIN 1"/>
    <property type="match status" value="1"/>
</dbReference>
<evidence type="ECO:0000313" key="3">
    <source>
        <dbReference type="EMBL" id="KFD47740.1"/>
    </source>
</evidence>
<keyword evidence="4" id="KW-1185">Reference proteome</keyword>
<dbReference type="InterPro" id="IPR054420">
    <property type="entry name" value="RAE1_2_domI_C"/>
</dbReference>